<dbReference type="Proteomes" id="UP000512167">
    <property type="component" value="Chromosome"/>
</dbReference>
<evidence type="ECO:0000256" key="3">
    <source>
        <dbReference type="ARBA" id="ARBA00022605"/>
    </source>
</evidence>
<reference evidence="7 8" key="1">
    <citation type="submission" date="2020-04" db="EMBL/GenBank/DDBJ databases">
        <authorList>
            <person name="Zheng R.K."/>
            <person name="Sun C.M."/>
        </authorList>
    </citation>
    <scope>NUCLEOTIDE SEQUENCE [LARGE SCALE GENOMIC DNA]</scope>
    <source>
        <strain evidence="8">zrk29</strain>
    </source>
</reference>
<keyword evidence="3" id="KW-0028">Amino-acid biosynthesis</keyword>
<dbReference type="EC" id="3.2.2.9" evidence="2"/>
<evidence type="ECO:0000256" key="1">
    <source>
        <dbReference type="ARBA" id="ARBA00004945"/>
    </source>
</evidence>
<dbReference type="PANTHER" id="PTHR46832:SF1">
    <property type="entry name" value="5'-METHYLTHIOADENOSINE_S-ADENOSYLHOMOCYSTEINE NUCLEOSIDASE"/>
    <property type="match status" value="1"/>
</dbReference>
<dbReference type="Gene3D" id="3.40.50.1580">
    <property type="entry name" value="Nucleoside phosphorylase domain"/>
    <property type="match status" value="1"/>
</dbReference>
<accession>A0A7L6N4G1</accession>
<dbReference type="InterPro" id="IPR010049">
    <property type="entry name" value="MTA_SAH_Nsdase"/>
</dbReference>
<dbReference type="NCBIfam" id="NF004079">
    <property type="entry name" value="PRK05584.1"/>
    <property type="match status" value="1"/>
</dbReference>
<dbReference type="GO" id="GO:0009164">
    <property type="term" value="P:nucleoside catabolic process"/>
    <property type="evidence" value="ECO:0007669"/>
    <property type="project" value="InterPro"/>
</dbReference>
<dbReference type="GO" id="GO:0019284">
    <property type="term" value="P:L-methionine salvage from S-adenosylmethionine"/>
    <property type="evidence" value="ECO:0007669"/>
    <property type="project" value="TreeGrafter"/>
</dbReference>
<sequence length="235" mass="25612">MIGIIGALDIELNFLFENMVIARTELIADKTFYLGHIKNQEVVVSKSDIGKVNASITATIMASYFKVKLIINTGIAGGLHPAQVGDIILANGLSYFDASTTAIDDAPHGQLGDDPLIVKTDKAYLHKAINVFNKLAYDYKIGHIVSGDKFVTKIRTLDKISKNVTNILACEMEGMAIAITAYKFNIPFISIRGISDVVEDKGQTLSYKKIAHEIAKKSSQFVLSFLGVLNESNKA</sequence>
<name>A0A7L6N4G1_9MOLU</name>
<proteinExistence type="predicted"/>
<dbReference type="GO" id="GO:0005829">
    <property type="term" value="C:cytosol"/>
    <property type="evidence" value="ECO:0007669"/>
    <property type="project" value="TreeGrafter"/>
</dbReference>
<dbReference type="EMBL" id="CP051151">
    <property type="protein sequence ID" value="QLY39459.1"/>
    <property type="molecule type" value="Genomic_DNA"/>
</dbReference>
<dbReference type="InterPro" id="IPR035994">
    <property type="entry name" value="Nucleoside_phosphorylase_sf"/>
</dbReference>
<dbReference type="KEGG" id="tbk:HF295_00720"/>
<dbReference type="GO" id="GO:0008782">
    <property type="term" value="F:adenosylhomocysteine nucleosidase activity"/>
    <property type="evidence" value="ECO:0007669"/>
    <property type="project" value="UniProtKB-EC"/>
</dbReference>
<evidence type="ECO:0000256" key="5">
    <source>
        <dbReference type="ARBA" id="ARBA00023167"/>
    </source>
</evidence>
<keyword evidence="7" id="KW-0326">Glycosidase</keyword>
<keyword evidence="4 7" id="KW-0378">Hydrolase</keyword>
<dbReference type="GO" id="GO:0008930">
    <property type="term" value="F:methylthioadenosine nucleosidase activity"/>
    <property type="evidence" value="ECO:0007669"/>
    <property type="project" value="InterPro"/>
</dbReference>
<dbReference type="Pfam" id="PF01048">
    <property type="entry name" value="PNP_UDP_1"/>
    <property type="match status" value="1"/>
</dbReference>
<keyword evidence="5" id="KW-0486">Methionine biosynthesis</keyword>
<evidence type="ECO:0000256" key="4">
    <source>
        <dbReference type="ARBA" id="ARBA00022801"/>
    </source>
</evidence>
<dbReference type="InterPro" id="IPR000845">
    <property type="entry name" value="Nucleoside_phosphorylase_d"/>
</dbReference>
<dbReference type="NCBIfam" id="TIGR01704">
    <property type="entry name" value="MTA_SAH-Nsdase"/>
    <property type="match status" value="1"/>
</dbReference>
<gene>
    <name evidence="7" type="ORF">HF295_00720</name>
</gene>
<evidence type="ECO:0000313" key="8">
    <source>
        <dbReference type="Proteomes" id="UP000512167"/>
    </source>
</evidence>
<feature type="domain" description="Nucleoside phosphorylase" evidence="6">
    <location>
        <begin position="2"/>
        <end position="226"/>
    </location>
</feature>
<dbReference type="GO" id="GO:0019509">
    <property type="term" value="P:L-methionine salvage from methylthioadenosine"/>
    <property type="evidence" value="ECO:0007669"/>
    <property type="project" value="UniProtKB-UniPathway"/>
</dbReference>
<dbReference type="CDD" id="cd09008">
    <property type="entry name" value="MTAN"/>
    <property type="match status" value="1"/>
</dbReference>
<dbReference type="SUPFAM" id="SSF53167">
    <property type="entry name" value="Purine and uridine phosphorylases"/>
    <property type="match status" value="1"/>
</dbReference>
<dbReference type="PANTHER" id="PTHR46832">
    <property type="entry name" value="5'-METHYLTHIOADENOSINE/S-ADENOSYLHOMOCYSTEINE NUCLEOSIDASE"/>
    <property type="match status" value="1"/>
</dbReference>
<dbReference type="UniPathway" id="UPA00904">
    <property type="reaction ID" value="UER00871"/>
</dbReference>
<evidence type="ECO:0000259" key="6">
    <source>
        <dbReference type="Pfam" id="PF01048"/>
    </source>
</evidence>
<comment type="pathway">
    <text evidence="1">Amino-acid biosynthesis; L-methionine biosynthesis via salvage pathway; S-methyl-5-thio-alpha-D-ribose 1-phosphate from S-methyl-5'-thioadenosine (hydrolase route): step 1/2.</text>
</comment>
<dbReference type="RefSeq" id="WP_312031928.1">
    <property type="nucleotide sequence ID" value="NZ_CP051151.1"/>
</dbReference>
<dbReference type="AlphaFoldDB" id="A0A7L6N4G1"/>
<organism evidence="7 8">
    <name type="scientific">Hujiaoplasma nucleasis</name>
    <dbReference type="NCBI Taxonomy" id="2725268"/>
    <lineage>
        <taxon>Bacteria</taxon>
        <taxon>Bacillati</taxon>
        <taxon>Mycoplasmatota</taxon>
        <taxon>Mollicutes</taxon>
        <taxon>Candidatus Izemoplasmatales</taxon>
        <taxon>Hujiaoplasmataceae</taxon>
        <taxon>Hujiaoplasma</taxon>
    </lineage>
</organism>
<evidence type="ECO:0000313" key="7">
    <source>
        <dbReference type="EMBL" id="QLY39459.1"/>
    </source>
</evidence>
<protein>
    <recommendedName>
        <fullName evidence="2">adenosylhomocysteine nucleosidase</fullName>
        <ecNumber evidence="2">3.2.2.9</ecNumber>
    </recommendedName>
</protein>
<keyword evidence="8" id="KW-1185">Reference proteome</keyword>
<evidence type="ECO:0000256" key="2">
    <source>
        <dbReference type="ARBA" id="ARBA00011974"/>
    </source>
</evidence>